<dbReference type="InterPro" id="IPR001845">
    <property type="entry name" value="HTH_ArsR_DNA-bd_dom"/>
</dbReference>
<comment type="similarity">
    <text evidence="1">Belongs to the ROK (NagC/XylR) family.</text>
</comment>
<dbReference type="SUPFAM" id="SSF53067">
    <property type="entry name" value="Actin-like ATPase domain"/>
    <property type="match status" value="1"/>
</dbReference>
<dbReference type="InterPro" id="IPR036388">
    <property type="entry name" value="WH-like_DNA-bd_sf"/>
</dbReference>
<proteinExistence type="inferred from homology"/>
<dbReference type="PANTHER" id="PTHR18964">
    <property type="entry name" value="ROK (REPRESSOR, ORF, KINASE) FAMILY"/>
    <property type="match status" value="1"/>
</dbReference>
<dbReference type="Gene3D" id="1.10.10.10">
    <property type="entry name" value="Winged helix-like DNA-binding domain superfamily/Winged helix DNA-binding domain"/>
    <property type="match status" value="1"/>
</dbReference>
<dbReference type="CDD" id="cd00090">
    <property type="entry name" value="HTH_ARSR"/>
    <property type="match status" value="1"/>
</dbReference>
<comment type="caution">
    <text evidence="3">The sequence shown here is derived from an EMBL/GenBank/DDBJ whole genome shotgun (WGS) entry which is preliminary data.</text>
</comment>
<evidence type="ECO:0000256" key="1">
    <source>
        <dbReference type="ARBA" id="ARBA00006479"/>
    </source>
</evidence>
<dbReference type="GO" id="GO:0016301">
    <property type="term" value="F:kinase activity"/>
    <property type="evidence" value="ECO:0007669"/>
    <property type="project" value="UniProtKB-KW"/>
</dbReference>
<evidence type="ECO:0000313" key="3">
    <source>
        <dbReference type="EMBL" id="PSL38619.1"/>
    </source>
</evidence>
<dbReference type="AlphaFoldDB" id="A0A2P8GXD7"/>
<dbReference type="Gene3D" id="3.30.420.40">
    <property type="match status" value="2"/>
</dbReference>
<keyword evidence="6" id="KW-1185">Reference proteome</keyword>
<evidence type="ECO:0000313" key="4">
    <source>
        <dbReference type="EMBL" id="RUQ86877.1"/>
    </source>
</evidence>
<reference evidence="4 6" key="2">
    <citation type="submission" date="2018-12" db="EMBL/GenBank/DDBJ databases">
        <authorList>
            <person name="hu s."/>
            <person name="Xu Y."/>
            <person name="Xu B."/>
            <person name="Li F."/>
        </authorList>
    </citation>
    <scope>NUCLEOTIDE SEQUENCE [LARGE SCALE GENOMIC DNA]</scope>
    <source>
        <strain evidence="4 6">KSW2-17</strain>
    </source>
</reference>
<dbReference type="PROSITE" id="PS01125">
    <property type="entry name" value="ROK"/>
    <property type="match status" value="1"/>
</dbReference>
<evidence type="ECO:0000259" key="2">
    <source>
        <dbReference type="Pfam" id="PF01022"/>
    </source>
</evidence>
<feature type="domain" description="HTH arsR-type" evidence="2">
    <location>
        <begin position="17"/>
        <end position="57"/>
    </location>
</feature>
<evidence type="ECO:0000313" key="6">
    <source>
        <dbReference type="Proteomes" id="UP000268291"/>
    </source>
</evidence>
<sequence length="408" mass="41905">MVELSRLGSARATGVGEILQLLRDGTPRTRSEIMEITGLSRSTVSARVDTLVGLGLVGPAGEAASSGGRPPARIAFLPSSRIVLAIDLGATHGTVGVTNLAGTLLDHTTAQLDIAAGPEAVLDWATETGRELLRASGRPAGDLIGVGVGVPGPVEHSTGRPVNPPIMPGWDRFDIPARLGRAFDVPVLVDNDVNILALGEHATAWPDADDLVFVKVSTGIGAGVVAGGTLQRGAQGSAGDLGHVHVPWHPGSTRPADDDRDLESIASGPAIAALLRDRGVDAHASADVVALVRHGNREALDLVREAGREIGAVLASIVNLLNPSVIVVGGSISRAGEQLIAGVRETVYRRSIPLATQHLSIVQSRSDETAGVTGAAIMVIQAVLDTADAWDLVPSSTITTTSPTGGQR</sequence>
<dbReference type="Proteomes" id="UP000241203">
    <property type="component" value="Unassembled WGS sequence"/>
</dbReference>
<dbReference type="EMBL" id="RZGY01000001">
    <property type="protein sequence ID" value="RUQ86877.1"/>
    <property type="molecule type" value="Genomic_DNA"/>
</dbReference>
<dbReference type="InterPro" id="IPR036390">
    <property type="entry name" value="WH_DNA-bd_sf"/>
</dbReference>
<dbReference type="Proteomes" id="UP000268291">
    <property type="component" value="Unassembled WGS sequence"/>
</dbReference>
<dbReference type="Pfam" id="PF00480">
    <property type="entry name" value="ROK"/>
    <property type="match status" value="1"/>
</dbReference>
<dbReference type="OrthoDB" id="3189808at2"/>
<dbReference type="InterPro" id="IPR043129">
    <property type="entry name" value="ATPase_NBD"/>
</dbReference>
<keyword evidence="3" id="KW-0418">Kinase</keyword>
<dbReference type="RefSeq" id="WP_106563614.1">
    <property type="nucleotide sequence ID" value="NZ_PYAU01000001.1"/>
</dbReference>
<reference evidence="3 5" key="1">
    <citation type="submission" date="2018-03" db="EMBL/GenBank/DDBJ databases">
        <title>Genomic Encyclopedia of Archaeal and Bacterial Type Strains, Phase II (KMG-II): from individual species to whole genera.</title>
        <authorList>
            <person name="Goeker M."/>
        </authorList>
    </citation>
    <scope>NUCLEOTIDE SEQUENCE [LARGE SCALE GENOMIC DNA]</scope>
    <source>
        <strain evidence="3 5">DSM 21548</strain>
    </source>
</reference>
<organism evidence="3 5">
    <name type="scientific">Labedella gwakjiensis</name>
    <dbReference type="NCBI Taxonomy" id="390269"/>
    <lineage>
        <taxon>Bacteria</taxon>
        <taxon>Bacillati</taxon>
        <taxon>Actinomycetota</taxon>
        <taxon>Actinomycetes</taxon>
        <taxon>Micrococcales</taxon>
        <taxon>Microbacteriaceae</taxon>
        <taxon>Labedella</taxon>
    </lineage>
</organism>
<accession>A0A2P8GXD7</accession>
<dbReference type="EMBL" id="PYAU01000001">
    <property type="protein sequence ID" value="PSL38619.1"/>
    <property type="molecule type" value="Genomic_DNA"/>
</dbReference>
<dbReference type="InterPro" id="IPR049874">
    <property type="entry name" value="ROK_cs"/>
</dbReference>
<name>A0A2P8GXD7_9MICO</name>
<dbReference type="InterPro" id="IPR000600">
    <property type="entry name" value="ROK"/>
</dbReference>
<dbReference type="GO" id="GO:0003700">
    <property type="term" value="F:DNA-binding transcription factor activity"/>
    <property type="evidence" value="ECO:0007669"/>
    <property type="project" value="InterPro"/>
</dbReference>
<dbReference type="SUPFAM" id="SSF46785">
    <property type="entry name" value="Winged helix' DNA-binding domain"/>
    <property type="match status" value="1"/>
</dbReference>
<evidence type="ECO:0000313" key="5">
    <source>
        <dbReference type="Proteomes" id="UP000241203"/>
    </source>
</evidence>
<protein>
    <submittedName>
        <fullName evidence="3">Putative NBD/HSP70 family sugar kinase</fullName>
    </submittedName>
    <submittedName>
        <fullName evidence="4">ROK family transcriptional regulator</fullName>
    </submittedName>
</protein>
<dbReference type="PANTHER" id="PTHR18964:SF173">
    <property type="entry name" value="GLUCOKINASE"/>
    <property type="match status" value="1"/>
</dbReference>
<gene>
    <name evidence="3" type="ORF">CLV49_2244</name>
    <name evidence="4" type="ORF">ELQ93_08000</name>
</gene>
<keyword evidence="3" id="KW-0808">Transferase</keyword>
<dbReference type="InterPro" id="IPR011991">
    <property type="entry name" value="ArsR-like_HTH"/>
</dbReference>
<dbReference type="Pfam" id="PF01022">
    <property type="entry name" value="HTH_5"/>
    <property type="match status" value="1"/>
</dbReference>